<dbReference type="UniPathway" id="UPA00098">
    <property type="reaction ID" value="UER00361"/>
</dbReference>
<dbReference type="NCBIfam" id="TIGR00112">
    <property type="entry name" value="proC"/>
    <property type="match status" value="1"/>
</dbReference>
<feature type="binding site" evidence="6">
    <location>
        <begin position="68"/>
        <end position="71"/>
    </location>
    <ligand>
        <name>NADP(+)</name>
        <dbReference type="ChEBI" id="CHEBI:58349"/>
    </ligand>
</feature>
<keyword evidence="3 4" id="KW-0560">Oxidoreductase</keyword>
<name>A0A7Z1GY45_9PSED</name>
<evidence type="ECO:0000256" key="6">
    <source>
        <dbReference type="PIRSR" id="PIRSR000193-1"/>
    </source>
</evidence>
<evidence type="ECO:0000256" key="3">
    <source>
        <dbReference type="ARBA" id="ARBA00023002"/>
    </source>
</evidence>
<feature type="domain" description="Pyrroline-5-carboxylate reductase catalytic N-terminal" evidence="7">
    <location>
        <begin position="7"/>
        <end position="97"/>
    </location>
</feature>
<dbReference type="InterPro" id="IPR028939">
    <property type="entry name" value="P5C_Rdtase_cat_N"/>
</dbReference>
<proteinExistence type="inferred from homology"/>
<dbReference type="Proteomes" id="UP000221580">
    <property type="component" value="Unassembled WGS sequence"/>
</dbReference>
<dbReference type="InterPro" id="IPR000304">
    <property type="entry name" value="Pyrroline-COOH_reductase"/>
</dbReference>
<evidence type="ECO:0000259" key="7">
    <source>
        <dbReference type="Pfam" id="PF03807"/>
    </source>
</evidence>
<dbReference type="InterPro" id="IPR029036">
    <property type="entry name" value="P5CR_dimer"/>
</dbReference>
<comment type="catalytic activity">
    <reaction evidence="4">
        <text>L-proline + NADP(+) = (S)-1-pyrroline-5-carboxylate + NADPH + 2 H(+)</text>
        <dbReference type="Rhea" id="RHEA:14109"/>
        <dbReference type="ChEBI" id="CHEBI:15378"/>
        <dbReference type="ChEBI" id="CHEBI:17388"/>
        <dbReference type="ChEBI" id="CHEBI:57783"/>
        <dbReference type="ChEBI" id="CHEBI:58349"/>
        <dbReference type="ChEBI" id="CHEBI:60039"/>
        <dbReference type="EC" id="1.5.1.2"/>
    </reaction>
</comment>
<dbReference type="EMBL" id="PDJN01000001">
    <property type="protein sequence ID" value="PFG71975.1"/>
    <property type="molecule type" value="Genomic_DNA"/>
</dbReference>
<feature type="binding site" evidence="6">
    <location>
        <begin position="10"/>
        <end position="15"/>
    </location>
    <ligand>
        <name>NADP(+)</name>
        <dbReference type="ChEBI" id="CHEBI:58349"/>
    </ligand>
</feature>
<keyword evidence="4" id="KW-0641">Proline biosynthesis</keyword>
<evidence type="ECO:0000313" key="9">
    <source>
        <dbReference type="EMBL" id="PFG71975.1"/>
    </source>
</evidence>
<dbReference type="GO" id="GO:0005737">
    <property type="term" value="C:cytoplasm"/>
    <property type="evidence" value="ECO:0007669"/>
    <property type="project" value="UniProtKB-SubCell"/>
</dbReference>
<dbReference type="EC" id="1.5.1.2" evidence="4 5"/>
<organism evidence="9 10">
    <name type="scientific">Pseudomonas poae</name>
    <dbReference type="NCBI Taxonomy" id="200451"/>
    <lineage>
        <taxon>Bacteria</taxon>
        <taxon>Pseudomonadati</taxon>
        <taxon>Pseudomonadota</taxon>
        <taxon>Gammaproteobacteria</taxon>
        <taxon>Pseudomonadales</taxon>
        <taxon>Pseudomonadaceae</taxon>
        <taxon>Pseudomonas</taxon>
    </lineage>
</organism>
<dbReference type="Gene3D" id="1.10.3730.10">
    <property type="entry name" value="ProC C-terminal domain-like"/>
    <property type="match status" value="1"/>
</dbReference>
<keyword evidence="4" id="KW-0028">Amino-acid biosynthesis</keyword>
<evidence type="ECO:0000256" key="5">
    <source>
        <dbReference type="NCBIfam" id="TIGR00112"/>
    </source>
</evidence>
<dbReference type="GO" id="GO:0004735">
    <property type="term" value="F:pyrroline-5-carboxylate reductase activity"/>
    <property type="evidence" value="ECO:0007669"/>
    <property type="project" value="UniProtKB-UniRule"/>
</dbReference>
<dbReference type="RefSeq" id="WP_098479647.1">
    <property type="nucleotide sequence ID" value="NZ_PDJN01000001.1"/>
</dbReference>
<dbReference type="PIRSF" id="PIRSF000193">
    <property type="entry name" value="Pyrrol-5-carb_rd"/>
    <property type="match status" value="1"/>
</dbReference>
<dbReference type="AlphaFoldDB" id="A0A7Z1GY45"/>
<gene>
    <name evidence="4" type="primary">proC</name>
    <name evidence="9" type="ORF">DM05_2353</name>
</gene>
<comment type="catalytic activity">
    <reaction evidence="4">
        <text>L-proline + NAD(+) = (S)-1-pyrroline-5-carboxylate + NADH + 2 H(+)</text>
        <dbReference type="Rhea" id="RHEA:14105"/>
        <dbReference type="ChEBI" id="CHEBI:15378"/>
        <dbReference type="ChEBI" id="CHEBI:17388"/>
        <dbReference type="ChEBI" id="CHEBI:57540"/>
        <dbReference type="ChEBI" id="CHEBI:57945"/>
        <dbReference type="ChEBI" id="CHEBI:60039"/>
        <dbReference type="EC" id="1.5.1.2"/>
    </reaction>
</comment>
<evidence type="ECO:0000256" key="2">
    <source>
        <dbReference type="ARBA" id="ARBA00022857"/>
    </source>
</evidence>
<dbReference type="InterPro" id="IPR008927">
    <property type="entry name" value="6-PGluconate_DH-like_C_sf"/>
</dbReference>
<comment type="subcellular location">
    <subcellularLocation>
        <location evidence="4">Cytoplasm</location>
    </subcellularLocation>
</comment>
<dbReference type="HAMAP" id="MF_01925">
    <property type="entry name" value="P5C_reductase"/>
    <property type="match status" value="1"/>
</dbReference>
<comment type="caution">
    <text evidence="9">The sequence shown here is derived from an EMBL/GenBank/DDBJ whole genome shotgun (WGS) entry which is preliminary data.</text>
</comment>
<dbReference type="GO" id="GO:0055129">
    <property type="term" value="P:L-proline biosynthetic process"/>
    <property type="evidence" value="ECO:0007669"/>
    <property type="project" value="UniProtKB-UniRule"/>
</dbReference>
<evidence type="ECO:0000259" key="8">
    <source>
        <dbReference type="Pfam" id="PF14748"/>
    </source>
</evidence>
<dbReference type="PANTHER" id="PTHR11645">
    <property type="entry name" value="PYRROLINE-5-CARBOXYLATE REDUCTASE"/>
    <property type="match status" value="1"/>
</dbReference>
<comment type="function">
    <text evidence="4">Catalyzes the reduction of 1-pyrroline-5-carboxylate (PCA) to L-proline.</text>
</comment>
<evidence type="ECO:0000313" key="10">
    <source>
        <dbReference type="Proteomes" id="UP000221580"/>
    </source>
</evidence>
<dbReference type="SUPFAM" id="SSF51735">
    <property type="entry name" value="NAD(P)-binding Rossmann-fold domains"/>
    <property type="match status" value="1"/>
</dbReference>
<keyword evidence="4" id="KW-0963">Cytoplasm</keyword>
<dbReference type="Gene3D" id="3.40.50.720">
    <property type="entry name" value="NAD(P)-binding Rossmann-like Domain"/>
    <property type="match status" value="1"/>
</dbReference>
<feature type="domain" description="Pyrroline-5-carboxylate reductase dimerisation" evidence="8">
    <location>
        <begin position="160"/>
        <end position="264"/>
    </location>
</feature>
<protein>
    <recommendedName>
        <fullName evidence="4 5">Pyrroline-5-carboxylate reductase</fullName>
        <shortName evidence="4">P5C reductase</shortName>
        <shortName evidence="4">P5CR</shortName>
        <ecNumber evidence="4 5">1.5.1.2</ecNumber>
    </recommendedName>
    <alternativeName>
        <fullName evidence="4">PCA reductase</fullName>
    </alternativeName>
</protein>
<reference evidence="9 10" key="2">
    <citation type="submission" date="2017-10" db="EMBL/GenBank/DDBJ databases">
        <title>Bacterial endophytes that colonize and modify switchgrass growth.</title>
        <authorList>
            <person name="Debolt S."/>
        </authorList>
    </citation>
    <scope>NUCLEOTIDE SEQUENCE [LARGE SCALE GENOMIC DNA]</scope>
    <source>
        <strain evidence="9 10">A2-S9</strain>
    </source>
</reference>
<sequence length="268" mass="29031">MTIAKDVSIIGAGHMGYAIATGLIQSSPNISIAAIDLDHVHDKEMEDMGIHVLNSLPEHSASKVMILAIPPQAFIKFAEINSQIKHHAGITVSVMAGINLSDLVGHLETSQVCRAIPNLSCAVNEGMSVLMYAPRTMQKNRRVVNELFSKLGSFLIVEEEKLIDDATALVGGGPAYVSYFAQALIEYALMAGFDKPDAYSMVAQTLRGSSALLESYKESPAKICENVMTPNGTTEKAISFFKEKKVQAIIMDGLKYACARSRELGRRP</sequence>
<dbReference type="FunFam" id="1.10.3730.10:FF:000001">
    <property type="entry name" value="Pyrroline-5-carboxylate reductase"/>
    <property type="match status" value="1"/>
</dbReference>
<evidence type="ECO:0000256" key="4">
    <source>
        <dbReference type="HAMAP-Rule" id="MF_01925"/>
    </source>
</evidence>
<dbReference type="Pfam" id="PF03807">
    <property type="entry name" value="F420_oxidored"/>
    <property type="match status" value="1"/>
</dbReference>
<dbReference type="Pfam" id="PF14748">
    <property type="entry name" value="P5CR_dimer"/>
    <property type="match status" value="1"/>
</dbReference>
<comment type="similarity">
    <text evidence="1 4">Belongs to the pyrroline-5-carboxylate reductase family.</text>
</comment>
<dbReference type="InterPro" id="IPR036291">
    <property type="entry name" value="NAD(P)-bd_dom_sf"/>
</dbReference>
<accession>A0A7Z1GY45</accession>
<keyword evidence="2 4" id="KW-0521">NADP</keyword>
<comment type="pathway">
    <text evidence="4">Amino-acid biosynthesis; L-proline biosynthesis; L-proline from L-glutamate 5-semialdehyde: step 1/1.</text>
</comment>
<reference evidence="9 10" key="1">
    <citation type="submission" date="2017-09" db="EMBL/GenBank/DDBJ databases">
        <authorList>
            <person name="DeBolt S."/>
            <person name="Huntemann M."/>
            <person name="Clum A."/>
            <person name="Pillay M."/>
            <person name="Palaniappan K."/>
            <person name="Varghese N."/>
            <person name="Mikhailova N."/>
            <person name="Stamatis D."/>
            <person name="Reddy T."/>
            <person name="Daum C."/>
            <person name="Shapiro N."/>
            <person name="Ivanova N."/>
            <person name="Kyrpides N."/>
            <person name="Woyke T."/>
        </authorList>
    </citation>
    <scope>NUCLEOTIDE SEQUENCE [LARGE SCALE GENOMIC DNA]</scope>
    <source>
        <strain evidence="9 10">A2-S9</strain>
    </source>
</reference>
<dbReference type="SUPFAM" id="SSF48179">
    <property type="entry name" value="6-phosphogluconate dehydrogenase C-terminal domain-like"/>
    <property type="match status" value="1"/>
</dbReference>
<evidence type="ECO:0000256" key="1">
    <source>
        <dbReference type="ARBA" id="ARBA00005525"/>
    </source>
</evidence>
<dbReference type="PANTHER" id="PTHR11645:SF0">
    <property type="entry name" value="PYRROLINE-5-CARBOXYLATE REDUCTASE 3"/>
    <property type="match status" value="1"/>
</dbReference>